<name>A0A9P7JIC7_9AGAM</name>
<protein>
    <submittedName>
        <fullName evidence="2">Uncharacterized protein</fullName>
    </submittedName>
</protein>
<evidence type="ECO:0000313" key="3">
    <source>
        <dbReference type="Proteomes" id="UP000807769"/>
    </source>
</evidence>
<sequence length="133" mass="14571">MPSAPKWTSGPFSMEGNTMASGKKTHMSQNVKGPLAAWRFRTIALVSLYSAPDRQLLELSHWTVWSCTYQGEAGLHVVDVTNIQAIIAVIPHQPTLPSGVTKDHVFVVEKTGLDVSYTGVFAKEDDNDGEQDE</sequence>
<feature type="region of interest" description="Disordered" evidence="1">
    <location>
        <begin position="1"/>
        <end position="26"/>
    </location>
</feature>
<dbReference type="RefSeq" id="XP_041197934.1">
    <property type="nucleotide sequence ID" value="XM_041332442.1"/>
</dbReference>
<accession>A0A9P7JIC7</accession>
<gene>
    <name evidence="2" type="ORF">BJ212DRAFT_1296396</name>
</gene>
<dbReference type="EMBL" id="JABBWG010000004">
    <property type="protein sequence ID" value="KAG1823874.1"/>
    <property type="molecule type" value="Genomic_DNA"/>
</dbReference>
<dbReference type="OrthoDB" id="2669721at2759"/>
<organism evidence="2 3">
    <name type="scientific">Suillus subaureus</name>
    <dbReference type="NCBI Taxonomy" id="48587"/>
    <lineage>
        <taxon>Eukaryota</taxon>
        <taxon>Fungi</taxon>
        <taxon>Dikarya</taxon>
        <taxon>Basidiomycota</taxon>
        <taxon>Agaricomycotina</taxon>
        <taxon>Agaricomycetes</taxon>
        <taxon>Agaricomycetidae</taxon>
        <taxon>Boletales</taxon>
        <taxon>Suillineae</taxon>
        <taxon>Suillaceae</taxon>
        <taxon>Suillus</taxon>
    </lineage>
</organism>
<dbReference type="Proteomes" id="UP000807769">
    <property type="component" value="Unassembled WGS sequence"/>
</dbReference>
<dbReference type="GeneID" id="64626459"/>
<proteinExistence type="predicted"/>
<evidence type="ECO:0000313" key="2">
    <source>
        <dbReference type="EMBL" id="KAG1823874.1"/>
    </source>
</evidence>
<dbReference type="AlphaFoldDB" id="A0A9P7JIC7"/>
<keyword evidence="3" id="KW-1185">Reference proteome</keyword>
<evidence type="ECO:0000256" key="1">
    <source>
        <dbReference type="SAM" id="MobiDB-lite"/>
    </source>
</evidence>
<comment type="caution">
    <text evidence="2">The sequence shown here is derived from an EMBL/GenBank/DDBJ whole genome shotgun (WGS) entry which is preliminary data.</text>
</comment>
<reference evidence="2" key="1">
    <citation type="journal article" date="2020" name="New Phytol.">
        <title>Comparative genomics reveals dynamic genome evolution in host specialist ectomycorrhizal fungi.</title>
        <authorList>
            <person name="Lofgren L.A."/>
            <person name="Nguyen N.H."/>
            <person name="Vilgalys R."/>
            <person name="Ruytinx J."/>
            <person name="Liao H.L."/>
            <person name="Branco S."/>
            <person name="Kuo A."/>
            <person name="LaButti K."/>
            <person name="Lipzen A."/>
            <person name="Andreopoulos W."/>
            <person name="Pangilinan J."/>
            <person name="Riley R."/>
            <person name="Hundley H."/>
            <person name="Na H."/>
            <person name="Barry K."/>
            <person name="Grigoriev I.V."/>
            <person name="Stajich J.E."/>
            <person name="Kennedy P.G."/>
        </authorList>
    </citation>
    <scope>NUCLEOTIDE SEQUENCE</scope>
    <source>
        <strain evidence="2">MN1</strain>
    </source>
</reference>